<proteinExistence type="predicted"/>
<gene>
    <name evidence="1" type="ORF">EYF80_054729</name>
</gene>
<accession>A0A4Z2F2J4</accession>
<dbReference type="Proteomes" id="UP000314294">
    <property type="component" value="Unassembled WGS sequence"/>
</dbReference>
<name>A0A4Z2F2J4_9TELE</name>
<evidence type="ECO:0000313" key="1">
    <source>
        <dbReference type="EMBL" id="TNN35110.1"/>
    </source>
</evidence>
<reference evidence="1 2" key="1">
    <citation type="submission" date="2019-03" db="EMBL/GenBank/DDBJ databases">
        <title>First draft genome of Liparis tanakae, snailfish: a comprehensive survey of snailfish specific genes.</title>
        <authorList>
            <person name="Kim W."/>
            <person name="Song I."/>
            <person name="Jeong J.-H."/>
            <person name="Kim D."/>
            <person name="Kim S."/>
            <person name="Ryu S."/>
            <person name="Song J.Y."/>
            <person name="Lee S.K."/>
        </authorList>
    </citation>
    <scope>NUCLEOTIDE SEQUENCE [LARGE SCALE GENOMIC DNA]</scope>
    <source>
        <tissue evidence="1">Muscle</tissue>
    </source>
</reference>
<evidence type="ECO:0000313" key="2">
    <source>
        <dbReference type="Proteomes" id="UP000314294"/>
    </source>
</evidence>
<protein>
    <submittedName>
        <fullName evidence="1">Uncharacterized protein</fullName>
    </submittedName>
</protein>
<sequence length="180" mass="19830">MVYEDMVPQRHLPRHLAGVIGLFFLSVTRLSLSTSKKEDVPQVPRQGSGTLADQAGQFLVIFGCGCCCCCFSRISATIFSTALPQLLCLTYREMCWPVVGCSRLFGSVYPLWTMAASSSSSCFSMRGAPWCLIRSRRWQLNSHGFCPPAVVLDLDDASRFYRSGASGSMEVVGASFTWSR</sequence>
<keyword evidence="2" id="KW-1185">Reference proteome</keyword>
<dbReference type="AlphaFoldDB" id="A0A4Z2F2J4"/>
<dbReference type="EMBL" id="SRLO01001829">
    <property type="protein sequence ID" value="TNN35110.1"/>
    <property type="molecule type" value="Genomic_DNA"/>
</dbReference>
<organism evidence="1 2">
    <name type="scientific">Liparis tanakae</name>
    <name type="common">Tanaka's snailfish</name>
    <dbReference type="NCBI Taxonomy" id="230148"/>
    <lineage>
        <taxon>Eukaryota</taxon>
        <taxon>Metazoa</taxon>
        <taxon>Chordata</taxon>
        <taxon>Craniata</taxon>
        <taxon>Vertebrata</taxon>
        <taxon>Euteleostomi</taxon>
        <taxon>Actinopterygii</taxon>
        <taxon>Neopterygii</taxon>
        <taxon>Teleostei</taxon>
        <taxon>Neoteleostei</taxon>
        <taxon>Acanthomorphata</taxon>
        <taxon>Eupercaria</taxon>
        <taxon>Perciformes</taxon>
        <taxon>Cottioidei</taxon>
        <taxon>Cottales</taxon>
        <taxon>Liparidae</taxon>
        <taxon>Liparis</taxon>
    </lineage>
</organism>
<comment type="caution">
    <text evidence="1">The sequence shown here is derived from an EMBL/GenBank/DDBJ whole genome shotgun (WGS) entry which is preliminary data.</text>
</comment>